<name>A0AAU8YTC0_CLOBO</name>
<dbReference type="InterPro" id="IPR040538">
    <property type="entry name" value="Cch_HTH"/>
</dbReference>
<dbReference type="InterPro" id="IPR015330">
    <property type="entry name" value="DNA_primase/pol_bifunc_N"/>
</dbReference>
<gene>
    <name evidence="3" type="ORF">C3B64_00970</name>
</gene>
<dbReference type="SMART" id="SM00942">
    <property type="entry name" value="PriCT_1"/>
    <property type="match status" value="1"/>
</dbReference>
<protein>
    <submittedName>
        <fullName evidence="3">DNA primase</fullName>
    </submittedName>
</protein>
<dbReference type="Pfam" id="PF09250">
    <property type="entry name" value="Prim-Pol"/>
    <property type="match status" value="1"/>
</dbReference>
<feature type="domain" description="DNA primase/polymerase bifunctional N-terminal" evidence="2">
    <location>
        <begin position="8"/>
        <end position="179"/>
    </location>
</feature>
<organism evidence="3 4">
    <name type="scientific">Clostridium botulinum</name>
    <dbReference type="NCBI Taxonomy" id="1491"/>
    <lineage>
        <taxon>Bacteria</taxon>
        <taxon>Bacillati</taxon>
        <taxon>Bacillota</taxon>
        <taxon>Clostridia</taxon>
        <taxon>Eubacteriales</taxon>
        <taxon>Clostridiaceae</taxon>
        <taxon>Clostridium</taxon>
    </lineage>
</organism>
<evidence type="ECO:0000259" key="1">
    <source>
        <dbReference type="SMART" id="SM00942"/>
    </source>
</evidence>
<dbReference type="CDD" id="cd04859">
    <property type="entry name" value="Prim_Pol"/>
    <property type="match status" value="1"/>
</dbReference>
<dbReference type="Pfam" id="PF18662">
    <property type="entry name" value="HTH_56"/>
    <property type="match status" value="1"/>
</dbReference>
<dbReference type="InterPro" id="IPR009270">
    <property type="entry name" value="DUF927"/>
</dbReference>
<dbReference type="SMART" id="SM00943">
    <property type="entry name" value="Prim-Pol"/>
    <property type="match status" value="1"/>
</dbReference>
<reference evidence="3 4" key="1">
    <citation type="submission" date="2018-01" db="EMBL/GenBank/DDBJ databases">
        <title>Genetic Diversity of Clostridium botulinum in seafood.</title>
        <authorList>
            <person name="Athira V."/>
            <person name="Arun Jyothi P.V."/>
            <person name="Lalitha K.V."/>
            <person name="Joseph T.C."/>
        </authorList>
    </citation>
    <scope>NUCLEOTIDE SEQUENCE [LARGE SCALE GENOMIC DNA]</scope>
    <source>
        <strain evidence="3 4">Mfbjulcb5</strain>
    </source>
</reference>
<dbReference type="EMBL" id="CP027776">
    <property type="protein sequence ID" value="AVP62901.1"/>
    <property type="molecule type" value="Genomic_DNA"/>
</dbReference>
<dbReference type="InterPro" id="IPR014820">
    <property type="entry name" value="PriCT_1"/>
</dbReference>
<dbReference type="Pfam" id="PF06048">
    <property type="entry name" value="DUF927"/>
    <property type="match status" value="1"/>
</dbReference>
<accession>A0AAU8YTC0</accession>
<evidence type="ECO:0000313" key="3">
    <source>
        <dbReference type="EMBL" id="AVP62901.1"/>
    </source>
</evidence>
<evidence type="ECO:0000313" key="4">
    <source>
        <dbReference type="Proteomes" id="UP000238070"/>
    </source>
</evidence>
<dbReference type="Proteomes" id="UP000238070">
    <property type="component" value="Chromosome"/>
</dbReference>
<dbReference type="Pfam" id="PF08708">
    <property type="entry name" value="PriCT_1"/>
    <property type="match status" value="1"/>
</dbReference>
<feature type="domain" description="Primase C-terminal 1" evidence="1">
    <location>
        <begin position="191"/>
        <end position="257"/>
    </location>
</feature>
<evidence type="ECO:0000259" key="2">
    <source>
        <dbReference type="SMART" id="SM00943"/>
    </source>
</evidence>
<dbReference type="AlphaFoldDB" id="A0AAU8YTC0"/>
<sequence length="895" mass="101211">MDERAKLAVSYAKKGFKIVMLHGINKDGNCTCSKGARCKSSGKHPIYSSWEKRATTSEEKIIAEFKKHPYANIGFATGDNFFVLDIDKDHGGYESIKKYGILKETVSVRTGSGGSHHYYLMPQTVIIPNRVAILPGVDIRAKGGLVVAPGSTHKNGNTYEWISGCSPENIDIAEPDSWLCQLILNKKNKFKEIPERIEEGSRNAVMASIAGTLRRKGLSYEAILAALLVENQNRCNPPLSEREVETIAKSISRYKPEDPIAENELSKDRKKDLIDALSNLDDFSKVYEPRILSMISLAKENDPAFFAIIKSKLKGKVNLRDLERAVKYTESSGKEIEFKKVIELEGLDTKNYMMPFGWKVDFLTGVSKYVQNGDGAQKEITVSFIPFVISKRFHNLDTEQEKIELSFYRDGYWKKILAPRSVVFNRNSLLKLADNGFPVSSNNSGDLISYISDFEKENYEAIPLVKSVSRLGWINNDSFFPFSKSETLEFENDSNEATTIMEALESRGDYSKWLEISRKARKNSAARFILSASFASVLLEPLHKRVFFIHLWHNSRSGKTATIKLALAAFGNPNKLIGSFNSTIVGLERMAASLRNLPFAIDELQVLNNKRMSTDSIIYILSQGQGRTRGSKEGGLQETSTWRNIIITTGEEAILGGNMQDGANTRTFEIYEKPVEKVSFAASMHEVSEKHYGFAGKVFIKKLCKSLKENKVFLHNLYDEIKTSLKEKYTDCIHIDEVSVVCLGDYLSSIYVFEEDEKTAMKEALNTVIAMIENNRQLTQTDNIERAWEMFTGWLIANSERFSFDSPSPRYGRIDEKNNYLVIPSYAHKVLEEAGFSPKKVFRGFAERNYILSQIDSEGIRRFQLGRSILGKTCRVYVVRVPEDENKEEEPILFS</sequence>
<proteinExistence type="predicted"/>
<dbReference type="SUPFAM" id="SSF56747">
    <property type="entry name" value="Prim-pol domain"/>
    <property type="match status" value="1"/>
</dbReference>